<keyword evidence="7" id="KW-1185">Reference proteome</keyword>
<reference evidence="6 7" key="1">
    <citation type="submission" date="2013-05" db="EMBL/GenBank/DDBJ databases">
        <title>Draft genome of the parasitic nematode Anyclostoma ceylanicum.</title>
        <authorList>
            <person name="Mitreva M."/>
        </authorList>
    </citation>
    <scope>NUCLEOTIDE SEQUENCE [LARGE SCALE GENOMIC DNA]</scope>
</reference>
<evidence type="ECO:0000256" key="2">
    <source>
        <dbReference type="ARBA" id="ARBA00006285"/>
    </source>
</evidence>
<dbReference type="Proteomes" id="UP000054495">
    <property type="component" value="Unassembled WGS sequence"/>
</dbReference>
<sequence>MERSTNPHGAMIRLRYLRRRGFGIAWKAFLGCSVVLITLQIANSFPRHPIRERQASANAVPHQPLVERKTDEVVRDDNHQVDEPLRNGAFISQFTSELKQHNQLHEGGVKKITQARSVAKQGRPSRENEFYENIIVHFDLKGAPPRVPYFMDLLDLVARSGATGILLEWEDMFPWTGQLEVARNTDAYSMDDVRAILSKAKSLDLDIIPLVQTFGHLEWFLKLEQFRKYRENDAYPQVLCLGDTEAVSIVKDALKQVIDVHKEFGIKYFHIGADEAFEFGVCKKSREWIDARGPAGNKELLALSHLKNIAEYVKRLTGSSAVLAWHDMLKDFDSRIISELGLGKIIEPVIWDYSENIVTMPGAFLCSVVTDSAFSVISTNFPVVWASSAYKGANFPSAKYIDIRHYETNNRAWIETKTEQERKFNKFHGIIITGWQRYDHMAAICEILPMGTPSMVLNVQIALMGKKGDQRLSRDRAARVLGCGQFHVGGLDLISNKCNFTGFTVYSMFQGNARETMEYVESELEKNHHIMGWLSPYSMRHNFTQNWYLNQIQFFISNLQAQMVPIEHALRRELSVLFFQNTVDEFLYLTISPIVDRLKNYMNEIKRLSQLRIYPKRHFKIAP</sequence>
<evidence type="ECO:0000259" key="5">
    <source>
        <dbReference type="Pfam" id="PF00728"/>
    </source>
</evidence>
<evidence type="ECO:0000256" key="1">
    <source>
        <dbReference type="ARBA" id="ARBA00001231"/>
    </source>
</evidence>
<dbReference type="GO" id="GO:0005975">
    <property type="term" value="P:carbohydrate metabolic process"/>
    <property type="evidence" value="ECO:0007669"/>
    <property type="project" value="InterPro"/>
</dbReference>
<feature type="domain" description="Glycoside hydrolase family 20 catalytic" evidence="5">
    <location>
        <begin position="183"/>
        <end position="333"/>
    </location>
</feature>
<dbReference type="CDD" id="cd06565">
    <property type="entry name" value="GH20_GcnA-like"/>
    <property type="match status" value="1"/>
</dbReference>
<evidence type="ECO:0000313" key="7">
    <source>
        <dbReference type="Proteomes" id="UP000054495"/>
    </source>
</evidence>
<organism evidence="6 7">
    <name type="scientific">Ancylostoma ceylanicum</name>
    <dbReference type="NCBI Taxonomy" id="53326"/>
    <lineage>
        <taxon>Eukaryota</taxon>
        <taxon>Metazoa</taxon>
        <taxon>Ecdysozoa</taxon>
        <taxon>Nematoda</taxon>
        <taxon>Chromadorea</taxon>
        <taxon>Rhabditida</taxon>
        <taxon>Rhabditina</taxon>
        <taxon>Rhabditomorpha</taxon>
        <taxon>Strongyloidea</taxon>
        <taxon>Ancylostomatidae</taxon>
        <taxon>Ancylostomatinae</taxon>
        <taxon>Ancylostoma</taxon>
    </lineage>
</organism>
<dbReference type="Pfam" id="PF00728">
    <property type="entry name" value="Glyco_hydro_20"/>
    <property type="match status" value="1"/>
</dbReference>
<dbReference type="GO" id="GO:0004563">
    <property type="term" value="F:beta-N-acetylhexosaminidase activity"/>
    <property type="evidence" value="ECO:0007669"/>
    <property type="project" value="UniProtKB-EC"/>
</dbReference>
<dbReference type="AlphaFoldDB" id="A0A0D6LG78"/>
<keyword evidence="4 6" id="KW-0378">Hydrolase</keyword>
<dbReference type="EMBL" id="KE125216">
    <property type="protein sequence ID" value="EPB70193.1"/>
    <property type="molecule type" value="Genomic_DNA"/>
</dbReference>
<protein>
    <recommendedName>
        <fullName evidence="3">beta-N-acetylhexosaminidase</fullName>
        <ecNumber evidence="3">3.2.1.52</ecNumber>
    </recommendedName>
</protein>
<dbReference type="EC" id="3.2.1.52" evidence="3"/>
<dbReference type="InterPro" id="IPR038901">
    <property type="entry name" value="HEXDC-like"/>
</dbReference>
<comment type="catalytic activity">
    <reaction evidence="1">
        <text>Hydrolysis of terminal non-reducing N-acetyl-D-hexosamine residues in N-acetyl-beta-D-hexosaminides.</text>
        <dbReference type="EC" id="3.2.1.52"/>
    </reaction>
</comment>
<dbReference type="PANTHER" id="PTHR21040">
    <property type="entry name" value="BCDNA.GH04120"/>
    <property type="match status" value="1"/>
</dbReference>
<dbReference type="InterPro" id="IPR017853">
    <property type="entry name" value="GH"/>
</dbReference>
<name>A0A0D6LG78_9BILA</name>
<dbReference type="InterPro" id="IPR015883">
    <property type="entry name" value="Glyco_hydro_20_cat"/>
</dbReference>
<proteinExistence type="inferred from homology"/>
<evidence type="ECO:0000256" key="4">
    <source>
        <dbReference type="ARBA" id="ARBA00022801"/>
    </source>
</evidence>
<accession>A0A0D6LG78</accession>
<evidence type="ECO:0000313" key="6">
    <source>
        <dbReference type="EMBL" id="EPB70193.1"/>
    </source>
</evidence>
<evidence type="ECO:0000256" key="3">
    <source>
        <dbReference type="ARBA" id="ARBA00012663"/>
    </source>
</evidence>
<comment type="similarity">
    <text evidence="2">Belongs to the glycosyl hydrolase 20 family.</text>
</comment>
<dbReference type="SUPFAM" id="SSF51445">
    <property type="entry name" value="(Trans)glycosidases"/>
    <property type="match status" value="1"/>
</dbReference>
<dbReference type="Gene3D" id="3.20.20.80">
    <property type="entry name" value="Glycosidases"/>
    <property type="match status" value="1"/>
</dbReference>
<dbReference type="PANTHER" id="PTHR21040:SF4">
    <property type="entry name" value="BETA-N-ACETYLHEXOSAMINIDASE"/>
    <property type="match status" value="1"/>
</dbReference>
<gene>
    <name evidence="6" type="ORF">ANCCEY_10723</name>
</gene>